<dbReference type="PROSITE" id="PS50987">
    <property type="entry name" value="HTH_ARSR_2"/>
    <property type="match status" value="1"/>
</dbReference>
<keyword evidence="7" id="KW-1185">Reference proteome</keyword>
<dbReference type="Proteomes" id="UP001225316">
    <property type="component" value="Unassembled WGS sequence"/>
</dbReference>
<accession>A0ABU1AZQ3</accession>
<comment type="caution">
    <text evidence="6">The sequence shown here is derived from an EMBL/GenBank/DDBJ whole genome shotgun (WGS) entry which is preliminary data.</text>
</comment>
<dbReference type="Gene3D" id="3.40.250.10">
    <property type="entry name" value="Rhodanese-like domain"/>
    <property type="match status" value="1"/>
</dbReference>
<dbReference type="InterPro" id="IPR036388">
    <property type="entry name" value="WH-like_DNA-bd_sf"/>
</dbReference>
<dbReference type="SMART" id="SM00450">
    <property type="entry name" value="RHOD"/>
    <property type="match status" value="1"/>
</dbReference>
<evidence type="ECO:0000259" key="5">
    <source>
        <dbReference type="PROSITE" id="PS50987"/>
    </source>
</evidence>
<dbReference type="PANTHER" id="PTHR33154:SF18">
    <property type="entry name" value="ARSENICAL RESISTANCE OPERON REPRESSOR"/>
    <property type="match status" value="1"/>
</dbReference>
<dbReference type="SUPFAM" id="SSF46785">
    <property type="entry name" value="Winged helix' DNA-binding domain"/>
    <property type="match status" value="1"/>
</dbReference>
<feature type="domain" description="HTH arsR-type" evidence="5">
    <location>
        <begin position="9"/>
        <end position="110"/>
    </location>
</feature>
<evidence type="ECO:0000313" key="6">
    <source>
        <dbReference type="EMBL" id="MDQ8209621.1"/>
    </source>
</evidence>
<evidence type="ECO:0000259" key="4">
    <source>
        <dbReference type="PROSITE" id="PS50206"/>
    </source>
</evidence>
<dbReference type="InterPro" id="IPR011991">
    <property type="entry name" value="ArsR-like_HTH"/>
</dbReference>
<sequence length="226" mass="25239">MMNGLLKDKQTELYQQLARLGEALSSPHRLKIVSLLSQGAKTVDQLAGLIGQSKATTSAHLKVLENSGMMLKRKQGRYVWCRLANRKTLQFWLDLRSLGQDLLPESREIVQTHFSDKDSVSDLDPATLSQRLATESLTLLDLRPLDEFEAGHLPTARHLPYAKLSEQLSQLVGDTPLLVYCRGPYCLQALKGTETLREKGLPAQRLTFGAPEWFAEGLSLEAEIEV</sequence>
<evidence type="ECO:0000313" key="7">
    <source>
        <dbReference type="Proteomes" id="UP001225316"/>
    </source>
</evidence>
<dbReference type="Pfam" id="PF01022">
    <property type="entry name" value="HTH_5"/>
    <property type="match status" value="1"/>
</dbReference>
<proteinExistence type="predicted"/>
<dbReference type="Gene3D" id="1.10.10.10">
    <property type="entry name" value="Winged helix-like DNA-binding domain superfamily/Winged helix DNA-binding domain"/>
    <property type="match status" value="1"/>
</dbReference>
<dbReference type="CDD" id="cd00158">
    <property type="entry name" value="RHOD"/>
    <property type="match status" value="1"/>
</dbReference>
<dbReference type="PROSITE" id="PS50206">
    <property type="entry name" value="RHODANESE_3"/>
    <property type="match status" value="1"/>
</dbReference>
<dbReference type="RefSeq" id="WP_308952538.1">
    <property type="nucleotide sequence ID" value="NZ_JARXHW010000097.1"/>
</dbReference>
<evidence type="ECO:0000256" key="1">
    <source>
        <dbReference type="ARBA" id="ARBA00023015"/>
    </source>
</evidence>
<dbReference type="InterPro" id="IPR001845">
    <property type="entry name" value="HTH_ArsR_DNA-bd_dom"/>
</dbReference>
<gene>
    <name evidence="6" type="ORF">QEH52_19030</name>
</gene>
<keyword evidence="2" id="KW-0238">DNA-binding</keyword>
<dbReference type="CDD" id="cd00090">
    <property type="entry name" value="HTH_ARSR"/>
    <property type="match status" value="1"/>
</dbReference>
<dbReference type="NCBIfam" id="NF033788">
    <property type="entry name" value="HTH_metalloreg"/>
    <property type="match status" value="1"/>
</dbReference>
<organism evidence="6 7">
    <name type="scientific">Thalassobacterium maritimum</name>
    <dbReference type="NCBI Taxonomy" id="3041265"/>
    <lineage>
        <taxon>Bacteria</taxon>
        <taxon>Pseudomonadati</taxon>
        <taxon>Verrucomicrobiota</taxon>
        <taxon>Opitutia</taxon>
        <taxon>Puniceicoccales</taxon>
        <taxon>Coraliomargaritaceae</taxon>
        <taxon>Thalassobacterium</taxon>
    </lineage>
</organism>
<dbReference type="EMBL" id="JARXHW010000097">
    <property type="protein sequence ID" value="MDQ8209621.1"/>
    <property type="molecule type" value="Genomic_DNA"/>
</dbReference>
<keyword evidence="3" id="KW-0804">Transcription</keyword>
<dbReference type="InterPro" id="IPR001763">
    <property type="entry name" value="Rhodanese-like_dom"/>
</dbReference>
<evidence type="ECO:0000256" key="3">
    <source>
        <dbReference type="ARBA" id="ARBA00023163"/>
    </source>
</evidence>
<dbReference type="InterPro" id="IPR051081">
    <property type="entry name" value="HTH_MetalResp_TranReg"/>
</dbReference>
<evidence type="ECO:0000256" key="2">
    <source>
        <dbReference type="ARBA" id="ARBA00023125"/>
    </source>
</evidence>
<protein>
    <submittedName>
        <fullName evidence="6">Metalloregulator ArsR/SmtB family transcription factor</fullName>
    </submittedName>
</protein>
<dbReference type="PANTHER" id="PTHR33154">
    <property type="entry name" value="TRANSCRIPTIONAL REGULATOR, ARSR FAMILY"/>
    <property type="match status" value="1"/>
</dbReference>
<dbReference type="InterPro" id="IPR036873">
    <property type="entry name" value="Rhodanese-like_dom_sf"/>
</dbReference>
<keyword evidence="1" id="KW-0805">Transcription regulation</keyword>
<dbReference type="SMART" id="SM00418">
    <property type="entry name" value="HTH_ARSR"/>
    <property type="match status" value="1"/>
</dbReference>
<dbReference type="InterPro" id="IPR036390">
    <property type="entry name" value="WH_DNA-bd_sf"/>
</dbReference>
<reference evidence="6 7" key="1">
    <citation type="submission" date="2023-04" db="EMBL/GenBank/DDBJ databases">
        <title>A novel bacteria isolated from coastal sediment.</title>
        <authorList>
            <person name="Liu X.-J."/>
            <person name="Du Z.-J."/>
        </authorList>
    </citation>
    <scope>NUCLEOTIDE SEQUENCE [LARGE SCALE GENOMIC DNA]</scope>
    <source>
        <strain evidence="6 7">SDUM461003</strain>
    </source>
</reference>
<name>A0ABU1AZQ3_9BACT</name>
<dbReference type="Pfam" id="PF00581">
    <property type="entry name" value="Rhodanese"/>
    <property type="match status" value="1"/>
</dbReference>
<dbReference type="SUPFAM" id="SSF52821">
    <property type="entry name" value="Rhodanese/Cell cycle control phosphatase"/>
    <property type="match status" value="1"/>
</dbReference>
<feature type="domain" description="Rhodanese" evidence="4">
    <location>
        <begin position="133"/>
        <end position="222"/>
    </location>
</feature>
<dbReference type="PRINTS" id="PR00778">
    <property type="entry name" value="HTHARSR"/>
</dbReference>